<gene>
    <name evidence="3" type="ORF">SDC9_166670</name>
</gene>
<dbReference type="SUPFAM" id="SSF54637">
    <property type="entry name" value="Thioesterase/thiol ester dehydrase-isomerase"/>
    <property type="match status" value="1"/>
</dbReference>
<dbReference type="PANTHER" id="PTHR11049:SF24">
    <property type="entry name" value="CYTOSOLIC ACYL COENZYME A THIOESTER HYDROLASE"/>
    <property type="match status" value="1"/>
</dbReference>
<dbReference type="CDD" id="cd03442">
    <property type="entry name" value="BFIT_BACH"/>
    <property type="match status" value="1"/>
</dbReference>
<evidence type="ECO:0000259" key="2">
    <source>
        <dbReference type="PROSITE" id="PS51770"/>
    </source>
</evidence>
<proteinExistence type="predicted"/>
<dbReference type="AlphaFoldDB" id="A0A645G5V1"/>
<comment type="caution">
    <text evidence="3">The sequence shown here is derived from an EMBL/GenBank/DDBJ whole genome shotgun (WGS) entry which is preliminary data.</text>
</comment>
<dbReference type="GO" id="GO:0009062">
    <property type="term" value="P:fatty acid catabolic process"/>
    <property type="evidence" value="ECO:0007669"/>
    <property type="project" value="TreeGrafter"/>
</dbReference>
<dbReference type="Pfam" id="PF03061">
    <property type="entry name" value="4HBT"/>
    <property type="match status" value="1"/>
</dbReference>
<keyword evidence="1" id="KW-0378">Hydrolase</keyword>
<dbReference type="GO" id="GO:0052816">
    <property type="term" value="F:long-chain fatty acyl-CoA hydrolase activity"/>
    <property type="evidence" value="ECO:0007669"/>
    <property type="project" value="TreeGrafter"/>
</dbReference>
<protein>
    <recommendedName>
        <fullName evidence="2">HotDog ACOT-type domain-containing protein</fullName>
    </recommendedName>
</protein>
<dbReference type="GO" id="GO:0005829">
    <property type="term" value="C:cytosol"/>
    <property type="evidence" value="ECO:0007669"/>
    <property type="project" value="TreeGrafter"/>
</dbReference>
<dbReference type="InterPro" id="IPR006683">
    <property type="entry name" value="Thioestr_dom"/>
</dbReference>
<evidence type="ECO:0000256" key="1">
    <source>
        <dbReference type="ARBA" id="ARBA00022801"/>
    </source>
</evidence>
<dbReference type="GO" id="GO:0006637">
    <property type="term" value="P:acyl-CoA metabolic process"/>
    <property type="evidence" value="ECO:0007669"/>
    <property type="project" value="TreeGrafter"/>
</dbReference>
<dbReference type="InterPro" id="IPR029069">
    <property type="entry name" value="HotDog_dom_sf"/>
</dbReference>
<accession>A0A645G5V1</accession>
<dbReference type="PANTHER" id="PTHR11049">
    <property type="entry name" value="ACYL COENZYME A THIOESTER HYDROLASE"/>
    <property type="match status" value="1"/>
</dbReference>
<feature type="domain" description="HotDog ACOT-type" evidence="2">
    <location>
        <begin position="1"/>
        <end position="110"/>
    </location>
</feature>
<dbReference type="Gene3D" id="3.10.129.10">
    <property type="entry name" value="Hotdog Thioesterase"/>
    <property type="match status" value="1"/>
</dbReference>
<dbReference type="InterPro" id="IPR040170">
    <property type="entry name" value="Cytosol_ACT"/>
</dbReference>
<dbReference type="EMBL" id="VSSQ01066838">
    <property type="protein sequence ID" value="MPN19303.1"/>
    <property type="molecule type" value="Genomic_DNA"/>
</dbReference>
<dbReference type="InterPro" id="IPR033120">
    <property type="entry name" value="HOTDOG_ACOT"/>
</dbReference>
<dbReference type="PROSITE" id="PS51770">
    <property type="entry name" value="HOTDOG_ACOT"/>
    <property type="match status" value="1"/>
</dbReference>
<sequence length="139" mass="15635">MKIYTSYKLIKMEELNHHGTLFAGRTAEIFVESGFTAASLEVKNPDQIVLVKIHSMTFNEPIQKGDVIRMESQIVRLGKTSLTAHITISSSVKNITPVEGFITFVNVDKSGKKIPHNLVLDETKNLKELELREIAKNLK</sequence>
<organism evidence="3">
    <name type="scientific">bioreactor metagenome</name>
    <dbReference type="NCBI Taxonomy" id="1076179"/>
    <lineage>
        <taxon>unclassified sequences</taxon>
        <taxon>metagenomes</taxon>
        <taxon>ecological metagenomes</taxon>
    </lineage>
</organism>
<evidence type="ECO:0000313" key="3">
    <source>
        <dbReference type="EMBL" id="MPN19303.1"/>
    </source>
</evidence>
<reference evidence="3" key="1">
    <citation type="submission" date="2019-08" db="EMBL/GenBank/DDBJ databases">
        <authorList>
            <person name="Kucharzyk K."/>
            <person name="Murdoch R.W."/>
            <person name="Higgins S."/>
            <person name="Loffler F."/>
        </authorList>
    </citation>
    <scope>NUCLEOTIDE SEQUENCE</scope>
</reference>
<name>A0A645G5V1_9ZZZZ</name>